<accession>A0ABY8QTL2</accession>
<keyword evidence="3" id="KW-0808">Transferase</keyword>
<feature type="domain" description="TarS/TarP linker" evidence="2">
    <location>
        <begin position="228"/>
        <end position="319"/>
    </location>
</feature>
<dbReference type="CDD" id="cd00761">
    <property type="entry name" value="Glyco_tranf_GTA_type"/>
    <property type="match status" value="1"/>
</dbReference>
<keyword evidence="4" id="KW-1185">Reference proteome</keyword>
<feature type="domain" description="Glycosyltransferase 2-like" evidence="1">
    <location>
        <begin position="8"/>
        <end position="139"/>
    </location>
</feature>
<dbReference type="InterPro" id="IPR001173">
    <property type="entry name" value="Glyco_trans_2-like"/>
</dbReference>
<evidence type="ECO:0000259" key="2">
    <source>
        <dbReference type="Pfam" id="PF22181"/>
    </source>
</evidence>
<protein>
    <submittedName>
        <fullName evidence="3">Glycosyltransferase family 2 protein</fullName>
        <ecNumber evidence="3">2.4.-.-</ecNumber>
    </submittedName>
</protein>
<dbReference type="InterPro" id="IPR029044">
    <property type="entry name" value="Nucleotide-diphossugar_trans"/>
</dbReference>
<name>A0ABY8QTL2_9MICO</name>
<organism evidence="3 4">
    <name type="scientific">Saxibacter everestensis</name>
    <dbReference type="NCBI Taxonomy" id="2909229"/>
    <lineage>
        <taxon>Bacteria</taxon>
        <taxon>Bacillati</taxon>
        <taxon>Actinomycetota</taxon>
        <taxon>Actinomycetes</taxon>
        <taxon>Micrococcales</taxon>
        <taxon>Brevibacteriaceae</taxon>
        <taxon>Saxibacter</taxon>
    </lineage>
</organism>
<dbReference type="Gene3D" id="3.90.550.10">
    <property type="entry name" value="Spore Coat Polysaccharide Biosynthesis Protein SpsA, Chain A"/>
    <property type="match status" value="1"/>
</dbReference>
<dbReference type="Pfam" id="PF22181">
    <property type="entry name" value="TarS_linker"/>
    <property type="match status" value="1"/>
</dbReference>
<dbReference type="InterPro" id="IPR054028">
    <property type="entry name" value="TarS/TarP_linker"/>
</dbReference>
<reference evidence="3 4" key="1">
    <citation type="submission" date="2023-05" db="EMBL/GenBank/DDBJ databases">
        <title>Lithophilousrod everest ZFBP1038 complete genpme.</title>
        <authorList>
            <person name="Tian M."/>
        </authorList>
    </citation>
    <scope>NUCLEOTIDE SEQUENCE [LARGE SCALE GENOMIC DNA]</scope>
    <source>
        <strain evidence="3 4">ZFBP1038</strain>
    </source>
</reference>
<dbReference type="PANTHER" id="PTHR22916">
    <property type="entry name" value="GLYCOSYLTRANSFERASE"/>
    <property type="match status" value="1"/>
</dbReference>
<dbReference type="GO" id="GO:0016757">
    <property type="term" value="F:glycosyltransferase activity"/>
    <property type="evidence" value="ECO:0007669"/>
    <property type="project" value="UniProtKB-KW"/>
</dbReference>
<keyword evidence="3" id="KW-0548">Nucleotidyltransferase</keyword>
<dbReference type="EMBL" id="CP090958">
    <property type="protein sequence ID" value="WGW12313.1"/>
    <property type="molecule type" value="Genomic_DNA"/>
</dbReference>
<dbReference type="Pfam" id="PF00535">
    <property type="entry name" value="Glycos_transf_2"/>
    <property type="match status" value="1"/>
</dbReference>
<dbReference type="EC" id="2.4.-.-" evidence="3"/>
<dbReference type="Proteomes" id="UP001209083">
    <property type="component" value="Chromosome"/>
</dbReference>
<evidence type="ECO:0000259" key="1">
    <source>
        <dbReference type="Pfam" id="PF00535"/>
    </source>
</evidence>
<dbReference type="SUPFAM" id="SSF53448">
    <property type="entry name" value="Nucleotide-diphospho-sugar transferases"/>
    <property type="match status" value="1"/>
</dbReference>
<dbReference type="PANTHER" id="PTHR22916:SF3">
    <property type="entry name" value="UDP-GLCNAC:BETAGAL BETA-1,3-N-ACETYLGLUCOSAMINYLTRANSFERASE-LIKE PROTEIN 1"/>
    <property type="match status" value="1"/>
</dbReference>
<gene>
    <name evidence="3" type="ORF">LWF01_00670</name>
</gene>
<dbReference type="GO" id="GO:0016779">
    <property type="term" value="F:nucleotidyltransferase activity"/>
    <property type="evidence" value="ECO:0007669"/>
    <property type="project" value="UniProtKB-KW"/>
</dbReference>
<dbReference type="RefSeq" id="WP_349639112.1">
    <property type="nucleotide sequence ID" value="NZ_CP090958.1"/>
</dbReference>
<evidence type="ECO:0000313" key="4">
    <source>
        <dbReference type="Proteomes" id="UP001209083"/>
    </source>
</evidence>
<sequence>MSTSPDVSVIVPVYNAADYLKSTIGSILKQELGSLTIEIIVIDDGSTDDSLAIVREIADHNPELQVATQKNSGWAGAPRNRGIEKARGRYLFFCDADDFMPPQALRQLVSFADEHHSDVVIPKMVGAGGRGVRRSIFEKTEVDADWVKVFRANTPQKLFRRELVERHHLRFPEERIRLEDALFTFRAYTLASRVSIYADDVCYELHQQENGGNISSTGIDPIEHSHTVYRLVEIVTSGLPASPTRDDVSADVIRRLALGHWKNPRMKGRPLALRRAWMHGHRRILDRFLTPDILEYFDPVEKARIVAIQNARLADLIKLISVTNSKSALVACDDVRLTDETLTLGGVVQTIDSTVGLATGEVTVTRRGTERSISVVAALEALPPDEQPLYLPGARRFTARISKAALYSLGNGKLDLHLVVSSPDAQLRTRISVAAALNGKLTAIADGRIRLFATDLGNLSVLLGKPASRRIVAKAASYVPTQLRKPVGRGLRRLSRSLKAARR</sequence>
<keyword evidence="3" id="KW-0328">Glycosyltransferase</keyword>
<proteinExistence type="predicted"/>
<evidence type="ECO:0000313" key="3">
    <source>
        <dbReference type="EMBL" id="WGW12313.1"/>
    </source>
</evidence>